<organism evidence="5 6">
    <name type="scientific">Acipenser oxyrinchus oxyrinchus</name>
    <dbReference type="NCBI Taxonomy" id="40147"/>
    <lineage>
        <taxon>Eukaryota</taxon>
        <taxon>Metazoa</taxon>
        <taxon>Chordata</taxon>
        <taxon>Craniata</taxon>
        <taxon>Vertebrata</taxon>
        <taxon>Euteleostomi</taxon>
        <taxon>Actinopterygii</taxon>
        <taxon>Chondrostei</taxon>
        <taxon>Acipenseriformes</taxon>
        <taxon>Acipenseridae</taxon>
        <taxon>Acipenser</taxon>
    </lineage>
</organism>
<feature type="domain" description="BTBDG BTB/POZ" evidence="4">
    <location>
        <begin position="198"/>
        <end position="341"/>
    </location>
</feature>
<evidence type="ECO:0000256" key="1">
    <source>
        <dbReference type="ARBA" id="ARBA00016271"/>
    </source>
</evidence>
<accession>A0AAD8D8G2</accession>
<dbReference type="Gene3D" id="3.30.710.10">
    <property type="entry name" value="Potassium Channel Kv1.1, Chain A"/>
    <property type="match status" value="1"/>
</dbReference>
<dbReference type="CDD" id="cd18492">
    <property type="entry name" value="BACK_BTBD16"/>
    <property type="match status" value="1"/>
</dbReference>
<dbReference type="Pfam" id="PF21059">
    <property type="entry name" value="BTBD16_C"/>
    <property type="match status" value="1"/>
</dbReference>
<comment type="caution">
    <text evidence="5">The sequence shown here is derived from an EMBL/GenBank/DDBJ whole genome shotgun (WGS) entry which is preliminary data.</text>
</comment>
<gene>
    <name evidence="5" type="primary">BTBD16</name>
    <name evidence="5" type="ORF">AOXY_G14725</name>
</gene>
<protein>
    <recommendedName>
        <fullName evidence="1">BTB/POZ domain-containing protein 16</fullName>
    </recommendedName>
</protein>
<evidence type="ECO:0000313" key="6">
    <source>
        <dbReference type="Proteomes" id="UP001230051"/>
    </source>
</evidence>
<reference evidence="5" key="1">
    <citation type="submission" date="2022-02" db="EMBL/GenBank/DDBJ databases">
        <title>Atlantic sturgeon de novo genome assembly.</title>
        <authorList>
            <person name="Stock M."/>
            <person name="Klopp C."/>
            <person name="Guiguen Y."/>
            <person name="Cabau C."/>
            <person name="Parinello H."/>
            <person name="Santidrian Yebra-Pimentel E."/>
            <person name="Kuhl H."/>
            <person name="Dirks R.P."/>
            <person name="Guessner J."/>
            <person name="Wuertz S."/>
            <person name="Du K."/>
            <person name="Schartl M."/>
        </authorList>
    </citation>
    <scope>NUCLEOTIDE SEQUENCE</scope>
    <source>
        <strain evidence="5">STURGEONOMICS-FGT-2020</strain>
        <tissue evidence="5">Whole blood</tissue>
    </source>
</reference>
<feature type="region of interest" description="Disordered" evidence="2">
    <location>
        <begin position="248"/>
        <end position="276"/>
    </location>
</feature>
<dbReference type="InterPro" id="IPR011333">
    <property type="entry name" value="SKP1/BTB/POZ_sf"/>
</dbReference>
<sequence length="646" mass="73332">MPETKENCFRNSDLIKEFIGLESTMAQVLSIGGSAITEPFIPNISHVPPLRYLRSPSTYPRYLMKAPYIAIEDSAIQEEVKVPCSRRCRLRKQAGLTNRWQLPDQLGSDFLGKSQAFKAVRAGVVNDSLKRIMTADFPLYVHEEEVFCDPVPRPAAPSCGSTAPRSTKQCVRLPGSARPITPEDLFHYHSRRVAQKIDVVLECLGSFWELHSPYLTKSRVLTELFTSANKQTGKTVSNSPDYYYFSSSDKPHSKCASPLSQRSSRGRYKANSGRQLHQTRKPVMLKLNIQDPDITRDALAVALQNLYFSKPEVEVREAAGVLAAAAELAFQALFQGCISLMMSSISTSTVCQFHYMACKYREEALLTACERWLELNLVPQLQSGIHLRNLPHDLLQKLLKSTRLFTFSEYHLYRTVLYWVFLQLNPTVQIMPSHSSILTYFISLPKKSALLERDVGQKYVALFQSLRLHGITANTHLEEIQQINVLPQAGLLRLFTKHYYALQSGGDVPYFTDFSTQAMRFGLLIDQEPQYSTETISLYGFFFELKAARHGESATYSFSMKRLKYNEPALSFRACERHPFSLLQGREIRYEIKVQSTVEEKWQIFSTGVLSKEFGVTKKSAKSQIFTVKGLSLPIYVTFGLVFPSF</sequence>
<dbReference type="InterPro" id="IPR048859">
    <property type="entry name" value="BTBD16_C"/>
</dbReference>
<dbReference type="PANTHER" id="PTHR46843">
    <property type="entry name" value="BTB/POZ DOMAIN-CONTAINING PROTEIN 16"/>
    <property type="match status" value="1"/>
</dbReference>
<dbReference type="Proteomes" id="UP001230051">
    <property type="component" value="Unassembled WGS sequence"/>
</dbReference>
<evidence type="ECO:0000256" key="2">
    <source>
        <dbReference type="SAM" id="MobiDB-lite"/>
    </source>
</evidence>
<dbReference type="PANTHER" id="PTHR46843:SF1">
    <property type="entry name" value="BTB_POZ DOMAIN-CONTAINING PROTEIN 16"/>
    <property type="match status" value="1"/>
</dbReference>
<name>A0AAD8D8G2_ACIOX</name>
<evidence type="ECO:0000313" key="5">
    <source>
        <dbReference type="EMBL" id="KAK1164425.1"/>
    </source>
</evidence>
<feature type="domain" description="BTB/POZ" evidence="3">
    <location>
        <begin position="519"/>
        <end position="624"/>
    </location>
</feature>
<proteinExistence type="predicted"/>
<keyword evidence="6" id="KW-1185">Reference proteome</keyword>
<dbReference type="InterPro" id="IPR056426">
    <property type="entry name" value="BTB_BTBDG"/>
</dbReference>
<evidence type="ECO:0000259" key="3">
    <source>
        <dbReference type="Pfam" id="PF21059"/>
    </source>
</evidence>
<dbReference type="Pfam" id="PF23998">
    <property type="entry name" value="BTB_BTBDG"/>
    <property type="match status" value="1"/>
</dbReference>
<dbReference type="EMBL" id="JAGXEW010000013">
    <property type="protein sequence ID" value="KAK1164425.1"/>
    <property type="molecule type" value="Genomic_DNA"/>
</dbReference>
<dbReference type="AlphaFoldDB" id="A0AAD8D8G2"/>
<dbReference type="InterPro" id="IPR042833">
    <property type="entry name" value="BTBD16"/>
</dbReference>
<evidence type="ECO:0000259" key="4">
    <source>
        <dbReference type="Pfam" id="PF23998"/>
    </source>
</evidence>